<feature type="transmembrane region" description="Helical" evidence="1">
    <location>
        <begin position="223"/>
        <end position="243"/>
    </location>
</feature>
<feature type="transmembrane region" description="Helical" evidence="1">
    <location>
        <begin position="134"/>
        <end position="150"/>
    </location>
</feature>
<feature type="transmembrane region" description="Helical" evidence="1">
    <location>
        <begin position="157"/>
        <end position="175"/>
    </location>
</feature>
<comment type="caution">
    <text evidence="3">The sequence shown here is derived from an EMBL/GenBank/DDBJ whole genome shotgun (WGS) entry which is preliminary data.</text>
</comment>
<evidence type="ECO:0000313" key="4">
    <source>
        <dbReference type="Proteomes" id="UP000030403"/>
    </source>
</evidence>
<evidence type="ECO:0000256" key="1">
    <source>
        <dbReference type="SAM" id="Phobius"/>
    </source>
</evidence>
<proteinExistence type="predicted"/>
<dbReference type="PANTHER" id="PTHR30590">
    <property type="entry name" value="INNER MEMBRANE PROTEIN"/>
    <property type="match status" value="1"/>
</dbReference>
<feature type="transmembrane region" description="Helical" evidence="1">
    <location>
        <begin position="360"/>
        <end position="381"/>
    </location>
</feature>
<feature type="transmembrane region" description="Helical" evidence="1">
    <location>
        <begin position="34"/>
        <end position="55"/>
    </location>
</feature>
<feature type="transmembrane region" description="Helical" evidence="1">
    <location>
        <begin position="332"/>
        <end position="354"/>
    </location>
</feature>
<feature type="transmembrane region" description="Helical" evidence="1">
    <location>
        <begin position="293"/>
        <end position="311"/>
    </location>
</feature>
<organism evidence="3 4">
    <name type="scientific">Pontibacillus marinus BH030004 = DSM 16465</name>
    <dbReference type="NCBI Taxonomy" id="1385511"/>
    <lineage>
        <taxon>Bacteria</taxon>
        <taxon>Bacillati</taxon>
        <taxon>Bacillota</taxon>
        <taxon>Bacilli</taxon>
        <taxon>Bacillales</taxon>
        <taxon>Bacillaceae</taxon>
        <taxon>Pontibacillus</taxon>
    </lineage>
</organism>
<name>A0A0A5FYL2_9BACI</name>
<dbReference type="EMBL" id="AVPF01000076">
    <property type="protein sequence ID" value="KGX83895.1"/>
    <property type="molecule type" value="Genomic_DNA"/>
</dbReference>
<dbReference type="Pfam" id="PF04235">
    <property type="entry name" value="DUF418"/>
    <property type="match status" value="1"/>
</dbReference>
<dbReference type="Proteomes" id="UP000030403">
    <property type="component" value="Unassembled WGS sequence"/>
</dbReference>
<keyword evidence="1" id="KW-0812">Transmembrane</keyword>
<reference evidence="3 4" key="1">
    <citation type="submission" date="2013-08" db="EMBL/GenBank/DDBJ databases">
        <authorList>
            <person name="Huang J."/>
            <person name="Wang G."/>
        </authorList>
    </citation>
    <scope>NUCLEOTIDE SEQUENCE [LARGE SCALE GENOMIC DNA]</scope>
    <source>
        <strain evidence="3 4">BH030004</strain>
    </source>
</reference>
<keyword evidence="4" id="KW-1185">Reference proteome</keyword>
<feature type="transmembrane region" description="Helical" evidence="1">
    <location>
        <begin position="111"/>
        <end position="128"/>
    </location>
</feature>
<feature type="domain" description="DUF418" evidence="2">
    <location>
        <begin position="244"/>
        <end position="399"/>
    </location>
</feature>
<dbReference type="eggNOG" id="COG2311">
    <property type="taxonomic scope" value="Bacteria"/>
</dbReference>
<evidence type="ECO:0000259" key="2">
    <source>
        <dbReference type="Pfam" id="PF04235"/>
    </source>
</evidence>
<sequence length="418" mass="48072">MLKNLMNKGVKDVNSIQPLKDTNRLPWIDAARGIAIFGIFMVNMPAFNAPYFMYGGEQKYWPSETSNMIQTIIDIFFQASFYTLFSFLFGFGLYMMKERLQEKGYHYRPVLLRRLIVLIAFGAIHAFFIWHGDILFSYGTLGLFLFLFFGRSPKAVLSWAIGLLTLSVVILYLRISPYIGMGVLGGYVNEPAIAQAKQAYGEGSLMEIWEQNLNDWLYSNGSLMSWIFLAGSLIPMFLFGLYFAKKKWLHDPDQFGKPLTVTWGITLALFVVFKAGPHFFEIPEWFKIVTQDSIGGSASALFYMTSVVLLYKKRSTFTTLLKPFTFVGRLSLSNYLLQSIICFFMFYSVGLGFYGEVSPLATLILVLVIYSLQVIASRLWIRSFRYGPFEWLWRSLTYMSLQPMRRSKEREGKASYET</sequence>
<keyword evidence="1" id="KW-0472">Membrane</keyword>
<keyword evidence="1" id="KW-1133">Transmembrane helix</keyword>
<dbReference type="STRING" id="1385511.GCA_000425225_03726"/>
<accession>A0A0A5FYL2</accession>
<feature type="transmembrane region" description="Helical" evidence="1">
    <location>
        <begin position="75"/>
        <end position="95"/>
    </location>
</feature>
<protein>
    <recommendedName>
        <fullName evidence="2">DUF418 domain-containing protein</fullName>
    </recommendedName>
</protein>
<dbReference type="InterPro" id="IPR007349">
    <property type="entry name" value="DUF418"/>
</dbReference>
<evidence type="ECO:0000313" key="3">
    <source>
        <dbReference type="EMBL" id="KGX83895.1"/>
    </source>
</evidence>
<dbReference type="PANTHER" id="PTHR30590:SF2">
    <property type="entry name" value="INNER MEMBRANE PROTEIN"/>
    <property type="match status" value="1"/>
</dbReference>
<feature type="transmembrane region" description="Helical" evidence="1">
    <location>
        <begin position="255"/>
        <end position="273"/>
    </location>
</feature>
<dbReference type="InterPro" id="IPR052529">
    <property type="entry name" value="Bact_Transport_Assoc"/>
</dbReference>
<gene>
    <name evidence="3" type="ORF">N783_20600</name>
</gene>
<dbReference type="AlphaFoldDB" id="A0A0A5FYL2"/>